<dbReference type="OrthoDB" id="4939682at2759"/>
<comment type="caution">
    <text evidence="2">The sequence shown here is derived from an EMBL/GenBank/DDBJ whole genome shotgun (WGS) entry which is preliminary data.</text>
</comment>
<protein>
    <submittedName>
        <fullName evidence="2">Uncharacterized protein</fullName>
    </submittedName>
</protein>
<feature type="compositionally biased region" description="Polar residues" evidence="1">
    <location>
        <begin position="59"/>
        <end position="82"/>
    </location>
</feature>
<feature type="region of interest" description="Disordered" evidence="1">
    <location>
        <begin position="155"/>
        <end position="255"/>
    </location>
</feature>
<dbReference type="Proteomes" id="UP000078397">
    <property type="component" value="Unassembled WGS sequence"/>
</dbReference>
<dbReference type="EMBL" id="LSBJ02000002">
    <property type="protein sequence ID" value="OAQ70914.1"/>
    <property type="molecule type" value="Genomic_DNA"/>
</dbReference>
<reference evidence="2 3" key="1">
    <citation type="journal article" date="2016" name="PLoS Pathog.">
        <title>Biosynthesis of antibiotic leucinostatins in bio-control fungus Purpureocillium lilacinum and their inhibition on phytophthora revealed by genome mining.</title>
        <authorList>
            <person name="Wang G."/>
            <person name="Liu Z."/>
            <person name="Lin R."/>
            <person name="Li E."/>
            <person name="Mao Z."/>
            <person name="Ling J."/>
            <person name="Yang Y."/>
            <person name="Yin W.B."/>
            <person name="Xie B."/>
        </authorList>
    </citation>
    <scope>NUCLEOTIDE SEQUENCE [LARGE SCALE GENOMIC DNA]</scope>
    <source>
        <strain evidence="2">170</strain>
    </source>
</reference>
<feature type="region of interest" description="Disordered" evidence="1">
    <location>
        <begin position="51"/>
        <end position="90"/>
    </location>
</feature>
<name>A0A179FZ47_METCM</name>
<dbReference type="RefSeq" id="XP_018147451.1">
    <property type="nucleotide sequence ID" value="XM_018282821.1"/>
</dbReference>
<evidence type="ECO:0000256" key="1">
    <source>
        <dbReference type="SAM" id="MobiDB-lite"/>
    </source>
</evidence>
<dbReference type="AlphaFoldDB" id="A0A179FZ47"/>
<dbReference type="KEGG" id="pchm:VFPPC_03304"/>
<dbReference type="GeneID" id="28846815"/>
<organism evidence="2 3">
    <name type="scientific">Pochonia chlamydosporia 170</name>
    <dbReference type="NCBI Taxonomy" id="1380566"/>
    <lineage>
        <taxon>Eukaryota</taxon>
        <taxon>Fungi</taxon>
        <taxon>Dikarya</taxon>
        <taxon>Ascomycota</taxon>
        <taxon>Pezizomycotina</taxon>
        <taxon>Sordariomycetes</taxon>
        <taxon>Hypocreomycetidae</taxon>
        <taxon>Hypocreales</taxon>
        <taxon>Clavicipitaceae</taxon>
        <taxon>Pochonia</taxon>
    </lineage>
</organism>
<gene>
    <name evidence="2" type="ORF">VFPPC_03304</name>
</gene>
<sequence length="255" mass="28261">MEKQDYEDDLRPLADLTSAARERLNYLDGQGSRRLSRHSVLERALYYGRPDHEPVISSPLRQPSWDQETVPTPSDSPALSTSYDDRPLLDRGFDDEPLVLHPPGLERVSPEIWASWYVHGRDESTSMASVPERSRSPLQMLSETSEPDFTNTSFPFFSPQEPIGSHARSASIATSGLDLPPLNVTTDLPRPISPSPITFDLSSSWRADSPVSYERDRSPAYNIQRPGSPAPGSGSEDFSWMLKYLPPDSSTGGGS</sequence>
<keyword evidence="3" id="KW-1185">Reference proteome</keyword>
<evidence type="ECO:0000313" key="3">
    <source>
        <dbReference type="Proteomes" id="UP000078397"/>
    </source>
</evidence>
<accession>A0A179FZ47</accession>
<evidence type="ECO:0000313" key="2">
    <source>
        <dbReference type="EMBL" id="OAQ70914.1"/>
    </source>
</evidence>
<proteinExistence type="predicted"/>